<accession>A0A1L9PXY4</accession>
<evidence type="ECO:0000313" key="2">
    <source>
        <dbReference type="Proteomes" id="UP000184073"/>
    </source>
</evidence>
<proteinExistence type="predicted"/>
<dbReference type="Proteomes" id="UP000184073">
    <property type="component" value="Unassembled WGS sequence"/>
</dbReference>
<dbReference type="GeneID" id="63723059"/>
<reference evidence="2" key="1">
    <citation type="journal article" date="2017" name="Genome Biol.">
        <title>Comparative genomics reveals high biological diversity and specific adaptations in the industrially and medically important fungal genus Aspergillus.</title>
        <authorList>
            <person name="de Vries R.P."/>
            <person name="Riley R."/>
            <person name="Wiebenga A."/>
            <person name="Aguilar-Osorio G."/>
            <person name="Amillis S."/>
            <person name="Uchima C.A."/>
            <person name="Anderluh G."/>
            <person name="Asadollahi M."/>
            <person name="Askin M."/>
            <person name="Barry K."/>
            <person name="Battaglia E."/>
            <person name="Bayram O."/>
            <person name="Benocci T."/>
            <person name="Braus-Stromeyer S.A."/>
            <person name="Caldana C."/>
            <person name="Canovas D."/>
            <person name="Cerqueira G.C."/>
            <person name="Chen F."/>
            <person name="Chen W."/>
            <person name="Choi C."/>
            <person name="Clum A."/>
            <person name="Dos Santos R.A."/>
            <person name="Damasio A.R."/>
            <person name="Diallinas G."/>
            <person name="Emri T."/>
            <person name="Fekete E."/>
            <person name="Flipphi M."/>
            <person name="Freyberg S."/>
            <person name="Gallo A."/>
            <person name="Gournas C."/>
            <person name="Habgood R."/>
            <person name="Hainaut M."/>
            <person name="Harispe M.L."/>
            <person name="Henrissat B."/>
            <person name="Hilden K.S."/>
            <person name="Hope R."/>
            <person name="Hossain A."/>
            <person name="Karabika E."/>
            <person name="Karaffa L."/>
            <person name="Karanyi Z."/>
            <person name="Krasevec N."/>
            <person name="Kuo A."/>
            <person name="Kusch H."/>
            <person name="LaButti K."/>
            <person name="Lagendijk E.L."/>
            <person name="Lapidus A."/>
            <person name="Levasseur A."/>
            <person name="Lindquist E."/>
            <person name="Lipzen A."/>
            <person name="Logrieco A.F."/>
            <person name="MacCabe A."/>
            <person name="Maekelae M.R."/>
            <person name="Malavazi I."/>
            <person name="Melin P."/>
            <person name="Meyer V."/>
            <person name="Mielnichuk N."/>
            <person name="Miskei M."/>
            <person name="Molnar A.P."/>
            <person name="Mule G."/>
            <person name="Ngan C.Y."/>
            <person name="Orejas M."/>
            <person name="Orosz E."/>
            <person name="Ouedraogo J.P."/>
            <person name="Overkamp K.M."/>
            <person name="Park H.-S."/>
            <person name="Perrone G."/>
            <person name="Piumi F."/>
            <person name="Punt P.J."/>
            <person name="Ram A.F."/>
            <person name="Ramon A."/>
            <person name="Rauscher S."/>
            <person name="Record E."/>
            <person name="Riano-Pachon D.M."/>
            <person name="Robert V."/>
            <person name="Roehrig J."/>
            <person name="Ruller R."/>
            <person name="Salamov A."/>
            <person name="Salih N.S."/>
            <person name="Samson R.A."/>
            <person name="Sandor E."/>
            <person name="Sanguinetti M."/>
            <person name="Schuetze T."/>
            <person name="Sepcic K."/>
            <person name="Shelest E."/>
            <person name="Sherlock G."/>
            <person name="Sophianopoulou V."/>
            <person name="Squina F.M."/>
            <person name="Sun H."/>
            <person name="Susca A."/>
            <person name="Todd R.B."/>
            <person name="Tsang A."/>
            <person name="Unkles S.E."/>
            <person name="van de Wiele N."/>
            <person name="van Rossen-Uffink D."/>
            <person name="Oliveira J.V."/>
            <person name="Vesth T.C."/>
            <person name="Visser J."/>
            <person name="Yu J.-H."/>
            <person name="Zhou M."/>
            <person name="Andersen M.R."/>
            <person name="Archer D.B."/>
            <person name="Baker S.E."/>
            <person name="Benoit I."/>
            <person name="Brakhage A.A."/>
            <person name="Braus G.H."/>
            <person name="Fischer R."/>
            <person name="Frisvad J.C."/>
            <person name="Goldman G.H."/>
            <person name="Houbraken J."/>
            <person name="Oakley B."/>
            <person name="Pocsi I."/>
            <person name="Scazzocchio C."/>
            <person name="Seiboth B."/>
            <person name="vanKuyk P.A."/>
            <person name="Wortman J."/>
            <person name="Dyer P.S."/>
            <person name="Grigoriev I.V."/>
        </authorList>
    </citation>
    <scope>NUCLEOTIDE SEQUENCE [LARGE SCALE GENOMIC DNA]</scope>
    <source>
        <strain evidence="2">CBS 583.65</strain>
    </source>
</reference>
<evidence type="ECO:0000313" key="1">
    <source>
        <dbReference type="EMBL" id="OJJ06378.1"/>
    </source>
</evidence>
<dbReference type="STRING" id="1036611.A0A1L9PXY4"/>
<dbReference type="PANTHER" id="PTHR35605">
    <property type="entry name" value="ECP2 EFFECTOR PROTEIN DOMAIN-CONTAINING PROTEIN-RELATED"/>
    <property type="match status" value="1"/>
</dbReference>
<protein>
    <submittedName>
        <fullName evidence="1">Uncharacterized protein</fullName>
    </submittedName>
</protein>
<dbReference type="PANTHER" id="PTHR35605:SF1">
    <property type="entry name" value="ECP2 EFFECTOR PROTEIN DOMAIN-CONTAINING PROTEIN-RELATED"/>
    <property type="match status" value="1"/>
</dbReference>
<feature type="non-terminal residue" evidence="1">
    <location>
        <position position="1"/>
    </location>
</feature>
<dbReference type="OrthoDB" id="3552888at2759"/>
<sequence>VYDGIQYLRGVRGQPEMGPGPGACARVSCDTGTSIWWCNDDSQDKTLDGFGSIADGAGQIQWKCSWGAFGQWTSGQIFHKTGWNVIVRADDC</sequence>
<organism evidence="1 2">
    <name type="scientific">Aspergillus versicolor CBS 583.65</name>
    <dbReference type="NCBI Taxonomy" id="1036611"/>
    <lineage>
        <taxon>Eukaryota</taxon>
        <taxon>Fungi</taxon>
        <taxon>Dikarya</taxon>
        <taxon>Ascomycota</taxon>
        <taxon>Pezizomycotina</taxon>
        <taxon>Eurotiomycetes</taxon>
        <taxon>Eurotiomycetidae</taxon>
        <taxon>Eurotiales</taxon>
        <taxon>Aspergillaceae</taxon>
        <taxon>Aspergillus</taxon>
        <taxon>Aspergillus subgen. Nidulantes</taxon>
    </lineage>
</organism>
<keyword evidence="2" id="KW-1185">Reference proteome</keyword>
<dbReference type="EMBL" id="KV878134">
    <property type="protein sequence ID" value="OJJ06378.1"/>
    <property type="molecule type" value="Genomic_DNA"/>
</dbReference>
<dbReference type="AlphaFoldDB" id="A0A1L9PXY4"/>
<name>A0A1L9PXY4_ASPVE</name>
<dbReference type="RefSeq" id="XP_040672140.1">
    <property type="nucleotide sequence ID" value="XM_040807548.1"/>
</dbReference>
<dbReference type="VEuPathDB" id="FungiDB:ASPVEDRAFT_139091"/>
<gene>
    <name evidence="1" type="ORF">ASPVEDRAFT_139091</name>
</gene>